<comment type="caution">
    <text evidence="2">The sequence shown here is derived from an EMBL/GenBank/DDBJ whole genome shotgun (WGS) entry which is preliminary data.</text>
</comment>
<feature type="region of interest" description="Disordered" evidence="1">
    <location>
        <begin position="381"/>
        <end position="425"/>
    </location>
</feature>
<keyword evidence="3" id="KW-1185">Reference proteome</keyword>
<organism evidence="2 3">
    <name type="scientific">Friedmanniomyces simplex</name>
    <dbReference type="NCBI Taxonomy" id="329884"/>
    <lineage>
        <taxon>Eukaryota</taxon>
        <taxon>Fungi</taxon>
        <taxon>Dikarya</taxon>
        <taxon>Ascomycota</taxon>
        <taxon>Pezizomycotina</taxon>
        <taxon>Dothideomycetes</taxon>
        <taxon>Dothideomycetidae</taxon>
        <taxon>Mycosphaerellales</taxon>
        <taxon>Teratosphaeriaceae</taxon>
        <taxon>Friedmanniomyces</taxon>
    </lineage>
</organism>
<feature type="region of interest" description="Disordered" evidence="1">
    <location>
        <begin position="1"/>
        <end position="32"/>
    </location>
</feature>
<accession>A0A4U0X9T2</accession>
<dbReference type="AlphaFoldDB" id="A0A4U0X9T2"/>
<feature type="region of interest" description="Disordered" evidence="1">
    <location>
        <begin position="45"/>
        <end position="213"/>
    </location>
</feature>
<feature type="compositionally biased region" description="Basic residues" evidence="1">
    <location>
        <begin position="178"/>
        <end position="192"/>
    </location>
</feature>
<reference evidence="2 3" key="1">
    <citation type="submission" date="2017-03" db="EMBL/GenBank/DDBJ databases">
        <title>Genomes of endolithic fungi from Antarctica.</title>
        <authorList>
            <person name="Coleine C."/>
            <person name="Masonjones S."/>
            <person name="Stajich J.E."/>
        </authorList>
    </citation>
    <scope>NUCLEOTIDE SEQUENCE [LARGE SCALE GENOMIC DNA]</scope>
    <source>
        <strain evidence="2 3">CCFEE 5184</strain>
    </source>
</reference>
<sequence>MAKRKASTSTLASEKTAHANAPTPMDKAALEATLKEHREYLLANAGATAEDTMLPPAKKRKTTPKKAAAVKQEIADVDEAAAAKTMESRPAGTPRNAATSKKPKAAVKKPKASVTLPTPELSDSPGSHKSNESKLDSDLADSSPPKAQEAKAAPTRKRKLDAPVESEDVTEDAVKASPSKKQRTHTTSKRASPKSSNATEPPAETPPRPLPPARLTPFLAAKLRRVHSFITNTPDTTTTLTRDPSNPALISLPELELTGALIRLRADYELGDRHEAHLADIESCIVARYSAPVLQLADQAWLTLDISTEPSEFEREIQGKVAGHGLEGVNLLEVELEMQSLQVRKTLGLQREGTPSASVPSAPEELRSFWERTWKGMLEGEKQRAREAAEQDMGSGVSRVARGGESGGFEAKHRGVCPAPPVEVV</sequence>
<feature type="compositionally biased region" description="Basic residues" evidence="1">
    <location>
        <begin position="101"/>
        <end position="111"/>
    </location>
</feature>
<dbReference type="EMBL" id="NAJQ01000321">
    <property type="protein sequence ID" value="TKA72148.1"/>
    <property type="molecule type" value="Genomic_DNA"/>
</dbReference>
<dbReference type="OrthoDB" id="3650273at2759"/>
<feature type="compositionally biased region" description="Pro residues" evidence="1">
    <location>
        <begin position="203"/>
        <end position="213"/>
    </location>
</feature>
<evidence type="ECO:0000313" key="2">
    <source>
        <dbReference type="EMBL" id="TKA72148.1"/>
    </source>
</evidence>
<evidence type="ECO:0000313" key="3">
    <source>
        <dbReference type="Proteomes" id="UP000309340"/>
    </source>
</evidence>
<dbReference type="Proteomes" id="UP000309340">
    <property type="component" value="Unassembled WGS sequence"/>
</dbReference>
<protein>
    <submittedName>
        <fullName evidence="2">Uncharacterized protein</fullName>
    </submittedName>
</protein>
<evidence type="ECO:0000256" key="1">
    <source>
        <dbReference type="SAM" id="MobiDB-lite"/>
    </source>
</evidence>
<name>A0A4U0X9T2_9PEZI</name>
<gene>
    <name evidence="2" type="ORF">B0A55_08357</name>
</gene>
<proteinExistence type="predicted"/>